<proteinExistence type="inferred from homology"/>
<dbReference type="AlphaFoldDB" id="A0A0C2T5I9"/>
<feature type="region of interest" description="Disordered" evidence="8">
    <location>
        <begin position="471"/>
        <end position="533"/>
    </location>
</feature>
<dbReference type="InterPro" id="IPR019440">
    <property type="entry name" value="MAU2"/>
</dbReference>
<evidence type="ECO:0000256" key="8">
    <source>
        <dbReference type="SAM" id="MobiDB-lite"/>
    </source>
</evidence>
<keyword evidence="10" id="KW-1185">Reference proteome</keyword>
<gene>
    <name evidence="9" type="ORF">M378DRAFT_154670</name>
</gene>
<feature type="compositionally biased region" description="Polar residues" evidence="8">
    <location>
        <begin position="675"/>
        <end position="692"/>
    </location>
</feature>
<dbReference type="OrthoDB" id="5565328at2759"/>
<protein>
    <submittedName>
        <fullName evidence="9">Uncharacterized protein</fullName>
    </submittedName>
</protein>
<name>A0A0C2T5I9_AMAMK</name>
<keyword evidence="7" id="KW-0131">Cell cycle</keyword>
<reference evidence="9 10" key="1">
    <citation type="submission" date="2014-04" db="EMBL/GenBank/DDBJ databases">
        <title>Evolutionary Origins and Diversification of the Mycorrhizal Mutualists.</title>
        <authorList>
            <consortium name="DOE Joint Genome Institute"/>
            <consortium name="Mycorrhizal Genomics Consortium"/>
            <person name="Kohler A."/>
            <person name="Kuo A."/>
            <person name="Nagy L.G."/>
            <person name="Floudas D."/>
            <person name="Copeland A."/>
            <person name="Barry K.W."/>
            <person name="Cichocki N."/>
            <person name="Veneault-Fourrey C."/>
            <person name="LaButti K."/>
            <person name="Lindquist E.A."/>
            <person name="Lipzen A."/>
            <person name="Lundell T."/>
            <person name="Morin E."/>
            <person name="Murat C."/>
            <person name="Riley R."/>
            <person name="Ohm R."/>
            <person name="Sun H."/>
            <person name="Tunlid A."/>
            <person name="Henrissat B."/>
            <person name="Grigoriev I.V."/>
            <person name="Hibbett D.S."/>
            <person name="Martin F."/>
        </authorList>
    </citation>
    <scope>NUCLEOTIDE SEQUENCE [LARGE SCALE GENOMIC DNA]</scope>
    <source>
        <strain evidence="9 10">Koide BX008</strain>
    </source>
</reference>
<evidence type="ECO:0000256" key="4">
    <source>
        <dbReference type="ARBA" id="ARBA00022776"/>
    </source>
</evidence>
<feature type="compositionally biased region" description="Basic residues" evidence="8">
    <location>
        <begin position="514"/>
        <end position="527"/>
    </location>
</feature>
<evidence type="ECO:0000256" key="1">
    <source>
        <dbReference type="ARBA" id="ARBA00004123"/>
    </source>
</evidence>
<feature type="compositionally biased region" description="Basic and acidic residues" evidence="8">
    <location>
        <begin position="694"/>
        <end position="705"/>
    </location>
</feature>
<evidence type="ECO:0000256" key="6">
    <source>
        <dbReference type="ARBA" id="ARBA00023242"/>
    </source>
</evidence>
<sequence length="805" mass="89256">MSTKTMLTSTADGNPRPLKRQRVDTMPISIEGNALDAQNLAPIPPANLLLVLPSLLLHPPTHLRHQLSLELASAAVKKLLSLPDLDGGMECRAWTALAELGIVHGVQEPTVVNEIEKAVAKALLIAQKHPSLRFYKPHLSFLSARMAHEYQDNSKYATHTVRRLLNSLVPSDPPHLLYAAHLAVITYSENESSTRLLDAIQSFQAQAANNGHDSVMRLAQVIRLRVLLREGLLQDVGPALGEAEDSLQMNISSEGLPLETEESAADLCLRLHLLIMGVVYYTYAGDVSSTTSRLTKLHELLDQGSINKLGTTGIIEFPLPGSQPLYVQMSHPRVLYLLAFLVSSVSKRNPVGRKPKRKVFAVEGLTITERELQKEIALPIWASHHDAVDVYGRMHKMKADMLSELAGHSICRSEFDEAERYLDTLIAHTRSTSLFPMYAARITLHHAHLAHSLGQTERALDCYRVAAHLSQPRGEQDDQSNDLEDACSRTPRTPRKRTASPTKGSGLRSLSLSPRKRSVSPKKKRQLRSLDIDEEEQYPEDTWVYTSARAGEIWLRIGLARQRARGEDQDHGTNAEIEELTAEGEAIAQECDGLGGTLKAVGEVIRSCLSGEILRSKGHLRTALELTSAAQDNHLRALVVGLISSHYLHTSRDHAENMLLTCEQLAGGLGAQPRPQKTNHTPSKLPLSSSDKVNIVRKESDRRTESQGATIKAGSKRKINEVDDAENCVPSPKLSRKEQQPDDSLSWGGDDVGNAQLRLWVGERFLELSRWAKNERKVKMQEEKIRKLREAVNQIEKRARLGGVC</sequence>
<dbReference type="Proteomes" id="UP000054549">
    <property type="component" value="Unassembled WGS sequence"/>
</dbReference>
<accession>A0A0C2T5I9</accession>
<dbReference type="STRING" id="946122.A0A0C2T5I9"/>
<comment type="subcellular location">
    <subcellularLocation>
        <location evidence="1">Nucleus</location>
    </subcellularLocation>
</comment>
<keyword evidence="3" id="KW-0132">Cell division</keyword>
<evidence type="ECO:0000256" key="3">
    <source>
        <dbReference type="ARBA" id="ARBA00022618"/>
    </source>
</evidence>
<dbReference type="GO" id="GO:0007059">
    <property type="term" value="P:chromosome segregation"/>
    <property type="evidence" value="ECO:0007669"/>
    <property type="project" value="UniProtKB-KW"/>
</dbReference>
<dbReference type="HOGENOM" id="CLU_010367_0_0_1"/>
<dbReference type="PANTHER" id="PTHR21394">
    <property type="entry name" value="MAU2 CHROMATID COHESION FACTOR HOMOLOG"/>
    <property type="match status" value="1"/>
</dbReference>
<comment type="similarity">
    <text evidence="2">Belongs to the SCC4/mau-2 family.</text>
</comment>
<dbReference type="Pfam" id="PF10345">
    <property type="entry name" value="Cohesin_load"/>
    <property type="match status" value="1"/>
</dbReference>
<feature type="compositionally biased region" description="Low complexity" evidence="8">
    <location>
        <begin position="503"/>
        <end position="513"/>
    </location>
</feature>
<evidence type="ECO:0000313" key="9">
    <source>
        <dbReference type="EMBL" id="KIL71185.1"/>
    </source>
</evidence>
<feature type="region of interest" description="Disordered" evidence="8">
    <location>
        <begin position="670"/>
        <end position="750"/>
    </location>
</feature>
<organism evidence="9 10">
    <name type="scientific">Amanita muscaria (strain Koide BX008)</name>
    <dbReference type="NCBI Taxonomy" id="946122"/>
    <lineage>
        <taxon>Eukaryota</taxon>
        <taxon>Fungi</taxon>
        <taxon>Dikarya</taxon>
        <taxon>Basidiomycota</taxon>
        <taxon>Agaricomycotina</taxon>
        <taxon>Agaricomycetes</taxon>
        <taxon>Agaricomycetidae</taxon>
        <taxon>Agaricales</taxon>
        <taxon>Pluteineae</taxon>
        <taxon>Amanitaceae</taxon>
        <taxon>Amanita</taxon>
    </lineage>
</organism>
<evidence type="ECO:0000256" key="2">
    <source>
        <dbReference type="ARBA" id="ARBA00008585"/>
    </source>
</evidence>
<keyword evidence="4" id="KW-0498">Mitosis</keyword>
<keyword evidence="5" id="KW-0159">Chromosome partition</keyword>
<dbReference type="GO" id="GO:0051301">
    <property type="term" value="P:cell division"/>
    <property type="evidence" value="ECO:0007669"/>
    <property type="project" value="UniProtKB-KW"/>
</dbReference>
<dbReference type="EMBL" id="KN818222">
    <property type="protein sequence ID" value="KIL71185.1"/>
    <property type="molecule type" value="Genomic_DNA"/>
</dbReference>
<keyword evidence="6" id="KW-0539">Nucleus</keyword>
<dbReference type="InParanoid" id="A0A0C2T5I9"/>
<evidence type="ECO:0000256" key="7">
    <source>
        <dbReference type="ARBA" id="ARBA00023306"/>
    </source>
</evidence>
<evidence type="ECO:0000256" key="5">
    <source>
        <dbReference type="ARBA" id="ARBA00022829"/>
    </source>
</evidence>
<dbReference type="GO" id="GO:0005634">
    <property type="term" value="C:nucleus"/>
    <property type="evidence" value="ECO:0007669"/>
    <property type="project" value="UniProtKB-SubCell"/>
</dbReference>
<evidence type="ECO:0000313" key="10">
    <source>
        <dbReference type="Proteomes" id="UP000054549"/>
    </source>
</evidence>
<dbReference type="GO" id="GO:0007064">
    <property type="term" value="P:mitotic sister chromatid cohesion"/>
    <property type="evidence" value="ECO:0007669"/>
    <property type="project" value="InterPro"/>
</dbReference>